<dbReference type="EMBL" id="WMIF01000058">
    <property type="protein sequence ID" value="MTH36657.1"/>
    <property type="molecule type" value="Genomic_DNA"/>
</dbReference>
<protein>
    <submittedName>
        <fullName evidence="2">Uncharacterized protein</fullName>
    </submittedName>
</protein>
<reference evidence="2 3" key="1">
    <citation type="submission" date="2019-11" db="EMBL/GenBank/DDBJ databases">
        <authorList>
            <person name="Dong K."/>
        </authorList>
    </citation>
    <scope>NUCLEOTIDE SEQUENCE [LARGE SCALE GENOMIC DNA]</scope>
    <source>
        <strain evidence="2 3">JCM 17370</strain>
    </source>
</reference>
<keyword evidence="3" id="KW-1185">Reference proteome</keyword>
<dbReference type="Proteomes" id="UP000442533">
    <property type="component" value="Unassembled WGS sequence"/>
</dbReference>
<sequence>MPTDPDDARDLAMAYWEKGAAKAKVQPADQAKAPGGDHRTGALAPRREDDPAAP</sequence>
<dbReference type="AlphaFoldDB" id="A0A844HBD5"/>
<evidence type="ECO:0000313" key="3">
    <source>
        <dbReference type="Proteomes" id="UP000442533"/>
    </source>
</evidence>
<feature type="region of interest" description="Disordered" evidence="1">
    <location>
        <begin position="20"/>
        <end position="54"/>
    </location>
</feature>
<evidence type="ECO:0000256" key="1">
    <source>
        <dbReference type="SAM" id="MobiDB-lite"/>
    </source>
</evidence>
<organism evidence="2 3">
    <name type="scientific">Paracoccus limosus</name>
    <dbReference type="NCBI Taxonomy" id="913252"/>
    <lineage>
        <taxon>Bacteria</taxon>
        <taxon>Pseudomonadati</taxon>
        <taxon>Pseudomonadota</taxon>
        <taxon>Alphaproteobacteria</taxon>
        <taxon>Rhodobacterales</taxon>
        <taxon>Paracoccaceae</taxon>
        <taxon>Paracoccus</taxon>
    </lineage>
</organism>
<feature type="compositionally biased region" description="Basic and acidic residues" evidence="1">
    <location>
        <begin position="35"/>
        <end position="54"/>
    </location>
</feature>
<name>A0A844HBD5_9RHOB</name>
<evidence type="ECO:0000313" key="2">
    <source>
        <dbReference type="EMBL" id="MTH36657.1"/>
    </source>
</evidence>
<accession>A0A844HBD5</accession>
<comment type="caution">
    <text evidence="2">The sequence shown here is derived from an EMBL/GenBank/DDBJ whole genome shotgun (WGS) entry which is preliminary data.</text>
</comment>
<proteinExistence type="predicted"/>
<gene>
    <name evidence="2" type="ORF">GL279_18975</name>
</gene>
<dbReference type="RefSeq" id="WP_155066150.1">
    <property type="nucleotide sequence ID" value="NZ_WMIF01000058.1"/>
</dbReference>